<dbReference type="GO" id="GO:0006952">
    <property type="term" value="P:defense response"/>
    <property type="evidence" value="ECO:0007669"/>
    <property type="project" value="UniProtKB-KW"/>
</dbReference>
<dbReference type="SUPFAM" id="SSF52047">
    <property type="entry name" value="RNI-like"/>
    <property type="match status" value="3"/>
</dbReference>
<dbReference type="Gene3D" id="3.40.50.300">
    <property type="entry name" value="P-loop containing nucleotide triphosphate hydrolases"/>
    <property type="match status" value="1"/>
</dbReference>
<dbReference type="SMART" id="SM00382">
    <property type="entry name" value="AAA"/>
    <property type="match status" value="1"/>
</dbReference>
<dbReference type="InterPro" id="IPR002182">
    <property type="entry name" value="NB-ARC"/>
</dbReference>
<proteinExistence type="inferred from homology"/>
<keyword evidence="4" id="KW-0067">ATP-binding</keyword>
<dbReference type="InterPro" id="IPR050905">
    <property type="entry name" value="Plant_NBS-LRR"/>
</dbReference>
<evidence type="ECO:0000259" key="6">
    <source>
        <dbReference type="SMART" id="SM00382"/>
    </source>
</evidence>
<keyword evidence="3" id="KW-0611">Plant defense</keyword>
<dbReference type="Proteomes" id="UP000515121">
    <property type="component" value="Unplaced"/>
</dbReference>
<dbReference type="SUPFAM" id="SSF52058">
    <property type="entry name" value="L domain-like"/>
    <property type="match status" value="1"/>
</dbReference>
<accession>A0A6P5WVI4</accession>
<dbReference type="OrthoDB" id="1898799at2759"/>
<evidence type="ECO:0000256" key="5">
    <source>
        <dbReference type="SAM" id="Coils"/>
    </source>
</evidence>
<sequence>MESIVCDAANKVVEYTFGVIKRGFVYVIYVDSNVQNLKEKVQNLMHARERVRHDVDGAKRNAEEIEEDVLKWMADVDEKLTEAGGDKLKEDEEKAKKKCFIGLCPNFKCRYQLSKKAEEEAQAIVQLLGEGKFDKVSYSVAPEAIINKGYDAFESRTSAMEEIMNALRQSSVPIVGIHGMAGVGKSTLAKEVARKVREERLFDEVAMAVVSHNPVIRQIQGEIADILGLKFDVETDGGRAMHLRKRINNGKRILIILDDLWQKLDLEAVGISFDNEAAQKSSIAGVGISFDNVAAQKSSIAAQKSSTAGCKILLTSRSLDVLRLMDAERSFEVKILSQKESKILFENIVGEAVGKSDDYQRIADELVEKCAGLPVAILAIANTLKRRDLPHWKDALRQLQRSISSSIKGVKDDVHYTIELSYRWLIKEEAQSLFLLCGLHPQGFDILVSDLLQYCIGLDMLKGIKTVEEARERIDVLVDMLKDSSLLLKGKDNEWVKMHDLIRDVSLSIASKDKRMLVIEDENRMKELLKKGKPNDCTAISLLYSNIHELSRVERSKLELLMLLNKDSSFQISDTFFEGMNELKVLNVTGMNFPSLPSSFLSLTNLQTLRLYQCNLSEIAIIRNLKKLDILSFQGSSIKQLPVEIAELTQLKLLDLSECYKLKVIPANVMSKLSRLEELYVGNSFCQWNVNGNAQLPELKNLSCLSALHVFIPDAQIMPKDLFSVKLGRYKIAIGNLDWDFSGCEASKALQLNLDTGIHLAEGIKMLVEKTEELRIEEFKGAENVLYELDREGFPHLKHLRVVNSSDMKCIIKSMGSASHKAFPVLESLELRELTVLEKICDGQLKTESFSRLKTVEVAGCDRLKYLFSVSIAKNLYQLQEIRVWKCENMKEIVVEEEGREENVVEFRQLRSLELRNLLKLKSFYSMEETPSLIGQGGSVSSTNMVPLFNGKVVFPAIKELVLESMSSIEKLWDDQLPAVARSFGFQNLSSLEVKSCHNLKNVFTSSMVKSFVQLKTLVVVQCEEMEEIITVSAKEERNNIMVFPKLESLDLYFLPNLKRFCYGINPIEFPVLRELRIFNCSLLNTSIVVFPAIKELVLESMSRIEKLWDDKLPAVARSFGFQNLSSLEVKSCHNLKNVFTSSMVKRFVQLKTLVVVQCEEMEEIITISAEEERNKAMVFPKLDYLYLDGLSNLRRFSCGINPIKFPVLRKLKITECPALSTFHCDSITNVGKSSNIISKDHKLQIDVPHCLFNDKVVLPAIKELVLELMSSIGKLWDDQLPAAVLSSVFQNLSNLEVGSCHKLKYVFPSSVVKSFVQLKTLVVRECEEMEEIIAVSAEEERNNRMVFPKLDSLELKRLHNLKRFCCGNPIQFPVLRELKIWICPILSTFLCDCTSVGNEARKSSSSNISIPKYLFKEKVALPMLQHLEIHSMENLERLWPNQLAEQSFSKLSYFELKRCNKLVNVFPLSMLTRLERLDKLIIWDCEFVEEIFEPQQADGSTAAAVFEFRRLTSLELIRLPKLKNFYHKMHSVNWPSLKEIEVIGCDKVEILFGFQETSGGKSEYELIPIQQLLFWVNNFTFPTLQQLTFRWNNGMKEIWHCYAQQQLQQQLLASHYFSKLKVVRLYDFPEQLAIFPSYLLHLLSFPNLEKLEICVAYFKEIFPSEGVGEEKPASAWLLLSRLTELRLKYLPELMHLWKEKEGCPKLKNNLVPSIFSFRNLVTLEVARCDGIIKLVAYSTAKSLLQLKEMKVWSCENIEEIIQGIGDDEDEAKEEISFPQLNLLELGYLPKLESFCSSGNYTFGFPSLVTVILENCPKMKMFSQGDSNTPLLDKVRLHDWGNEERWEGNLDSTVQQLFQEKVLSSYQVHKCKGSDSYFLKHCDFATLTPYQILVYGCHVVCTVPTTARGGMVYPSCLEHVPFYSNPCAEFHSASGYFWWPYYHYAGSGKLGSENAPHSFSCVEGLRPINPKDIEWKNGRMERIQSPWKVS</sequence>
<dbReference type="KEGG" id="dzi:111277500"/>
<dbReference type="InterPro" id="IPR042197">
    <property type="entry name" value="Apaf_helical"/>
</dbReference>
<organism evidence="7 8">
    <name type="scientific">Durio zibethinus</name>
    <name type="common">Durian</name>
    <dbReference type="NCBI Taxonomy" id="66656"/>
    <lineage>
        <taxon>Eukaryota</taxon>
        <taxon>Viridiplantae</taxon>
        <taxon>Streptophyta</taxon>
        <taxon>Embryophyta</taxon>
        <taxon>Tracheophyta</taxon>
        <taxon>Spermatophyta</taxon>
        <taxon>Magnoliopsida</taxon>
        <taxon>eudicotyledons</taxon>
        <taxon>Gunneridae</taxon>
        <taxon>Pentapetalae</taxon>
        <taxon>rosids</taxon>
        <taxon>malvids</taxon>
        <taxon>Malvales</taxon>
        <taxon>Malvaceae</taxon>
        <taxon>Helicteroideae</taxon>
        <taxon>Durio</taxon>
    </lineage>
</organism>
<feature type="domain" description="AAA+ ATPase" evidence="6">
    <location>
        <begin position="171"/>
        <end position="340"/>
    </location>
</feature>
<comment type="similarity">
    <text evidence="1">Belongs to the disease resistance NB-LRR family.</text>
</comment>
<dbReference type="GeneID" id="111277500"/>
<keyword evidence="7" id="KW-1185">Reference proteome</keyword>
<evidence type="ECO:0000313" key="8">
    <source>
        <dbReference type="RefSeq" id="XP_022719667.1"/>
    </source>
</evidence>
<feature type="coiled-coil region" evidence="5">
    <location>
        <begin position="34"/>
        <end position="75"/>
    </location>
</feature>
<dbReference type="Pfam" id="PF00931">
    <property type="entry name" value="NB-ARC"/>
    <property type="match status" value="1"/>
</dbReference>
<dbReference type="Gene3D" id="3.80.10.10">
    <property type="entry name" value="Ribonuclease Inhibitor"/>
    <property type="match status" value="5"/>
</dbReference>
<keyword evidence="2" id="KW-0547">Nucleotide-binding</keyword>
<dbReference type="Pfam" id="PF23247">
    <property type="entry name" value="LRR_RPS2"/>
    <property type="match status" value="6"/>
</dbReference>
<dbReference type="PANTHER" id="PTHR33463">
    <property type="entry name" value="NB-ARC DOMAIN-CONTAINING PROTEIN-RELATED"/>
    <property type="match status" value="1"/>
</dbReference>
<evidence type="ECO:0000256" key="1">
    <source>
        <dbReference type="ARBA" id="ARBA00008894"/>
    </source>
</evidence>
<dbReference type="RefSeq" id="XP_022719667.1">
    <property type="nucleotide sequence ID" value="XM_022863932.1"/>
</dbReference>
<dbReference type="InterPro" id="IPR027417">
    <property type="entry name" value="P-loop_NTPase"/>
</dbReference>
<dbReference type="InterPro" id="IPR057135">
    <property type="entry name" value="At4g27190-like_LRR"/>
</dbReference>
<protein>
    <submittedName>
        <fullName evidence="8">Uncharacterized protein LOC111277500</fullName>
    </submittedName>
</protein>
<gene>
    <name evidence="8" type="primary">LOC111277500</name>
</gene>
<reference evidence="8" key="1">
    <citation type="submission" date="2025-08" db="UniProtKB">
        <authorList>
            <consortium name="RefSeq"/>
        </authorList>
    </citation>
    <scope>IDENTIFICATION</scope>
    <source>
        <tissue evidence="8">Fruit stalk</tissue>
    </source>
</reference>
<dbReference type="Gene3D" id="1.10.8.430">
    <property type="entry name" value="Helical domain of apoptotic protease-activating factors"/>
    <property type="match status" value="1"/>
</dbReference>
<keyword evidence="5" id="KW-0175">Coiled coil</keyword>
<evidence type="ECO:0000256" key="4">
    <source>
        <dbReference type="ARBA" id="ARBA00022840"/>
    </source>
</evidence>
<dbReference type="SUPFAM" id="SSF52540">
    <property type="entry name" value="P-loop containing nucleoside triphosphate hydrolases"/>
    <property type="match status" value="1"/>
</dbReference>
<dbReference type="GO" id="GO:0005524">
    <property type="term" value="F:ATP binding"/>
    <property type="evidence" value="ECO:0007669"/>
    <property type="project" value="UniProtKB-KW"/>
</dbReference>
<evidence type="ECO:0000256" key="2">
    <source>
        <dbReference type="ARBA" id="ARBA00022741"/>
    </source>
</evidence>
<dbReference type="InterPro" id="IPR032675">
    <property type="entry name" value="LRR_dom_sf"/>
</dbReference>
<dbReference type="PRINTS" id="PR00364">
    <property type="entry name" value="DISEASERSIST"/>
</dbReference>
<dbReference type="PANTHER" id="PTHR33463:SF203">
    <property type="entry name" value="AAA+ ATPASE DOMAIN-CONTAINING PROTEIN"/>
    <property type="match status" value="1"/>
</dbReference>
<dbReference type="InterPro" id="IPR003593">
    <property type="entry name" value="AAA+_ATPase"/>
</dbReference>
<name>A0A6P5WVI4_DURZI</name>
<dbReference type="GO" id="GO:0043531">
    <property type="term" value="F:ADP binding"/>
    <property type="evidence" value="ECO:0007669"/>
    <property type="project" value="InterPro"/>
</dbReference>
<evidence type="ECO:0000313" key="7">
    <source>
        <dbReference type="Proteomes" id="UP000515121"/>
    </source>
</evidence>
<evidence type="ECO:0000256" key="3">
    <source>
        <dbReference type="ARBA" id="ARBA00022821"/>
    </source>
</evidence>